<dbReference type="STRING" id="1465490.SAMN05444277_107136"/>
<sequence>MGIASKLYPLADRVYDYFTIKRKCSVTLPQDVFDNRQFSIDEFYNSVQPFFNQPELFYTTLNAPSDDNITKLHAANNEAFFSYPSPAATNWPENNTAFFKLFSNCKSNDTLLLFAPGWARKNLDFESKICRQFLSNGIDSCLLIKPFHQQRTPANLYSGELFISPHIFLTIMNFRQFVAEIRFLIHHFRNQYRNIGIIGMSSGGFQAGLATNVEAVDFYFPIITAAKLGTLTWQSIFTKYIKRSFIEKGIDEDQLNKAWAITDQYYLGHNCKAKYIKQFISLYDEAVDTKCQYLLNDIYGNPDKIELKCAHNSIIFHVDKIIKEIVQTVKERG</sequence>
<dbReference type="SUPFAM" id="SSF53474">
    <property type="entry name" value="alpha/beta-Hydrolases"/>
    <property type="match status" value="1"/>
</dbReference>
<evidence type="ECO:0000313" key="1">
    <source>
        <dbReference type="EMBL" id="SFQ25711.1"/>
    </source>
</evidence>
<organism evidence="1 2">
    <name type="scientific">Parafilimonas terrae</name>
    <dbReference type="NCBI Taxonomy" id="1465490"/>
    <lineage>
        <taxon>Bacteria</taxon>
        <taxon>Pseudomonadati</taxon>
        <taxon>Bacteroidota</taxon>
        <taxon>Chitinophagia</taxon>
        <taxon>Chitinophagales</taxon>
        <taxon>Chitinophagaceae</taxon>
        <taxon>Parafilimonas</taxon>
    </lineage>
</organism>
<dbReference type="InterPro" id="IPR019149">
    <property type="entry name" value="ABHD18"/>
</dbReference>
<dbReference type="AlphaFoldDB" id="A0A1I5X1F6"/>
<gene>
    <name evidence="1" type="ORF">SAMN05444277_107136</name>
</gene>
<accession>A0A1I5X1F6</accession>
<dbReference type="InterPro" id="IPR029058">
    <property type="entry name" value="AB_hydrolase_fold"/>
</dbReference>
<dbReference type="EMBL" id="FOXQ01000007">
    <property type="protein sequence ID" value="SFQ25711.1"/>
    <property type="molecule type" value="Genomic_DNA"/>
</dbReference>
<keyword evidence="2" id="KW-1185">Reference proteome</keyword>
<name>A0A1I5X1F6_9BACT</name>
<reference evidence="1 2" key="1">
    <citation type="submission" date="2016-10" db="EMBL/GenBank/DDBJ databases">
        <authorList>
            <person name="de Groot N.N."/>
        </authorList>
    </citation>
    <scope>NUCLEOTIDE SEQUENCE [LARGE SCALE GENOMIC DNA]</scope>
    <source>
        <strain evidence="1 2">DSM 28286</strain>
    </source>
</reference>
<dbReference type="Pfam" id="PF09752">
    <property type="entry name" value="ABHD18"/>
    <property type="match status" value="1"/>
</dbReference>
<protein>
    <submittedName>
        <fullName evidence="1">Uncharacterized conserved protein</fullName>
    </submittedName>
</protein>
<dbReference type="RefSeq" id="WP_090659083.1">
    <property type="nucleotide sequence ID" value="NZ_FOXQ01000007.1"/>
</dbReference>
<evidence type="ECO:0000313" key="2">
    <source>
        <dbReference type="Proteomes" id="UP000199031"/>
    </source>
</evidence>
<dbReference type="Proteomes" id="UP000199031">
    <property type="component" value="Unassembled WGS sequence"/>
</dbReference>
<proteinExistence type="predicted"/>